<dbReference type="InterPro" id="IPR027643">
    <property type="entry name" value="Formin-like_plant"/>
</dbReference>
<feature type="compositionally biased region" description="Low complexity" evidence="3">
    <location>
        <begin position="358"/>
        <end position="367"/>
    </location>
</feature>
<reference evidence="7 8" key="1">
    <citation type="submission" date="2018-02" db="EMBL/GenBank/DDBJ databases">
        <title>Draft genome of wild Prunus yedoensis var. nudiflora.</title>
        <authorList>
            <person name="Baek S."/>
            <person name="Kim J.-H."/>
            <person name="Choi K."/>
            <person name="Kim G.-B."/>
            <person name="Cho A."/>
            <person name="Jang H."/>
            <person name="Shin C.-H."/>
            <person name="Yu H.-J."/>
            <person name="Mun J.-H."/>
        </authorList>
    </citation>
    <scope>NUCLEOTIDE SEQUENCE [LARGE SCALE GENOMIC DNA]</scope>
    <source>
        <strain evidence="8">cv. Jeju island</strain>
        <tissue evidence="7">Leaf</tissue>
    </source>
</reference>
<proteinExistence type="inferred from homology"/>
<organism evidence="7 8">
    <name type="scientific">Prunus yedoensis var. nudiflora</name>
    <dbReference type="NCBI Taxonomy" id="2094558"/>
    <lineage>
        <taxon>Eukaryota</taxon>
        <taxon>Viridiplantae</taxon>
        <taxon>Streptophyta</taxon>
        <taxon>Embryophyta</taxon>
        <taxon>Tracheophyta</taxon>
        <taxon>Spermatophyta</taxon>
        <taxon>Magnoliopsida</taxon>
        <taxon>eudicotyledons</taxon>
        <taxon>Gunneridae</taxon>
        <taxon>Pentapetalae</taxon>
        <taxon>rosids</taxon>
        <taxon>fabids</taxon>
        <taxon>Rosales</taxon>
        <taxon>Rosaceae</taxon>
        <taxon>Amygdaloideae</taxon>
        <taxon>Amygdaleae</taxon>
        <taxon>Prunus</taxon>
    </lineage>
</organism>
<dbReference type="PROSITE" id="PS51444">
    <property type="entry name" value="FH2"/>
    <property type="match status" value="1"/>
</dbReference>
<evidence type="ECO:0000256" key="4">
    <source>
        <dbReference type="SAM" id="Phobius"/>
    </source>
</evidence>
<dbReference type="OrthoDB" id="1668162at2759"/>
<name>A0A314Z7Z6_PRUYE</name>
<dbReference type="GO" id="GO:0045010">
    <property type="term" value="P:actin nucleation"/>
    <property type="evidence" value="ECO:0007669"/>
    <property type="project" value="InterPro"/>
</dbReference>
<feature type="compositionally biased region" description="Polar residues" evidence="3">
    <location>
        <begin position="193"/>
        <end position="203"/>
    </location>
</feature>
<dbReference type="Proteomes" id="UP000250321">
    <property type="component" value="Unassembled WGS sequence"/>
</dbReference>
<feature type="region of interest" description="Disordered" evidence="3">
    <location>
        <begin position="168"/>
        <end position="235"/>
    </location>
</feature>
<evidence type="ECO:0000259" key="6">
    <source>
        <dbReference type="PROSITE" id="PS51444"/>
    </source>
</evidence>
<gene>
    <name evidence="7" type="ORF">Pyn_17031</name>
</gene>
<feature type="domain" description="FH2" evidence="6">
    <location>
        <begin position="417"/>
        <end position="849"/>
    </location>
</feature>
<protein>
    <recommendedName>
        <fullName evidence="2">Formin-like protein</fullName>
    </recommendedName>
</protein>
<sequence length="892" mass="97969">MTIQQQIGLMRTSRFIVLVILLCASTSISSEERKITEEVFLSQLVDPATGKIDGDMAQLLWISCKVDLVHLTEAIEHLHLWLEEETSGGTDEISSKRQSSGKERFQKLSSVLHPEVKRTLSDCLRKHGLLSRVSGEEGASKIWYTKYFESLFPRPYVPRRNLGSELLQSSADVPSPAPAAGSPQLSPVPSAAPTPSISQTSRSGRPAAPFFPSNSNNSTVQASEPDASLNVQEDKGRNDRKKIVIAVVVTASVTLVVAAVLFLCCTKICRTRKKDGQNDESPLLSLSLTDSSGSSYKSYVLGNSMKEEKLGHQSLELGSTGGASKFDTSSNINGLEWSSSSSASCATSHFETLGQCRPSPTTSTTSWPSPPPPPKIGVPPPPRPPQSMPIGSKVARPPPLAPKRPSNAASGEVGGSDAEGDAPKTKLKPFFWDKVLANPDHSMVWHQIKSGSFQFDENMIETLFGYNAAEKNKNERKKESTSQDPSPHFIQIINPKKAQNLSILLRALNVTVEEVCDAIGEGNELPSEFLQTLLKMAPTQEEELKLRLFNGQLSQLGPAERFLKALIEIPFAFKRLEALLFMCTLQEEVTTLKESFATLEVACKELRSSRLFLKLLEAVLKTGNRMNVGTFRGGAQAFKLDTLLKLSDVKGIDGKTTLLHFVVQEIIRSEGVRAARAAKESRSFSSIKSDDLLEETSQETEEHYRSLGLQKVSGLSNELENVKKASVLDAENLTGTVTKLGHALVKTRDFLNSEMKNLGEDSEFHETLKSFVQNAEVDITGLLEEEKRIMALVKSTGDYFHGNAGKDEGLRLFVIVRDFLLIIDKACREVRLAPKKSTYVQKKEAPSSDPRQPPTTPSASNLRQPPSPDLHKRLFPAIQDRRMDNSSSDDES</sequence>
<feature type="compositionally biased region" description="Pro residues" evidence="3">
    <location>
        <begin position="368"/>
        <end position="387"/>
    </location>
</feature>
<feature type="chain" id="PRO_5016232978" description="Formin-like protein" evidence="5">
    <location>
        <begin position="31"/>
        <end position="892"/>
    </location>
</feature>
<dbReference type="AlphaFoldDB" id="A0A314Z7Z6"/>
<dbReference type="STRING" id="2094558.A0A314Z7Z6"/>
<comment type="similarity">
    <text evidence="1">Belongs to the formin-like family. Class-I subfamily.</text>
</comment>
<feature type="region of interest" description="Disordered" evidence="3">
    <location>
        <begin position="352"/>
        <end position="424"/>
    </location>
</feature>
<dbReference type="Pfam" id="PF02181">
    <property type="entry name" value="FH2"/>
    <property type="match status" value="1"/>
</dbReference>
<accession>A0A314Z7Z6</accession>
<dbReference type="PANTHER" id="PTHR23213:SF269">
    <property type="entry name" value="FORMIN-LIKE PROTEIN 5"/>
    <property type="match status" value="1"/>
</dbReference>
<dbReference type="EMBL" id="PJQY01000202">
    <property type="protein sequence ID" value="PQQ16195.1"/>
    <property type="molecule type" value="Genomic_DNA"/>
</dbReference>
<evidence type="ECO:0000256" key="3">
    <source>
        <dbReference type="SAM" id="MobiDB-lite"/>
    </source>
</evidence>
<dbReference type="SUPFAM" id="SSF101447">
    <property type="entry name" value="Formin homology 2 domain (FH2 domain)"/>
    <property type="match status" value="1"/>
</dbReference>
<feature type="signal peptide" evidence="5">
    <location>
        <begin position="1"/>
        <end position="30"/>
    </location>
</feature>
<feature type="compositionally biased region" description="Polar residues" evidence="3">
    <location>
        <begin position="212"/>
        <end position="222"/>
    </location>
</feature>
<comment type="caution">
    <text evidence="7">The sequence shown here is derived from an EMBL/GenBank/DDBJ whole genome shotgun (WGS) entry which is preliminary data.</text>
</comment>
<evidence type="ECO:0000256" key="1">
    <source>
        <dbReference type="ARBA" id="ARBA00025793"/>
    </source>
</evidence>
<keyword evidence="8" id="KW-1185">Reference proteome</keyword>
<dbReference type="Gene3D" id="1.20.58.2220">
    <property type="entry name" value="Formin, FH2 domain"/>
    <property type="match status" value="1"/>
</dbReference>
<dbReference type="GO" id="GO:0051015">
    <property type="term" value="F:actin filament binding"/>
    <property type="evidence" value="ECO:0007669"/>
    <property type="project" value="InterPro"/>
</dbReference>
<keyword evidence="4" id="KW-0812">Transmembrane</keyword>
<evidence type="ECO:0000256" key="2">
    <source>
        <dbReference type="RuleBase" id="RU361260"/>
    </source>
</evidence>
<dbReference type="InterPro" id="IPR042201">
    <property type="entry name" value="FH2_Formin_sf"/>
</dbReference>
<dbReference type="InterPro" id="IPR015425">
    <property type="entry name" value="FH2_Formin"/>
</dbReference>
<dbReference type="PANTHER" id="PTHR23213">
    <property type="entry name" value="FORMIN-RELATED"/>
    <property type="match status" value="1"/>
</dbReference>
<feature type="compositionally biased region" description="Low complexity" evidence="3">
    <location>
        <begin position="169"/>
        <end position="187"/>
    </location>
</feature>
<evidence type="ECO:0000256" key="5">
    <source>
        <dbReference type="SAM" id="SignalP"/>
    </source>
</evidence>
<evidence type="ECO:0000313" key="7">
    <source>
        <dbReference type="EMBL" id="PQQ16195.1"/>
    </source>
</evidence>
<evidence type="ECO:0000313" key="8">
    <source>
        <dbReference type="Proteomes" id="UP000250321"/>
    </source>
</evidence>
<keyword evidence="4" id="KW-0472">Membrane</keyword>
<feature type="transmembrane region" description="Helical" evidence="4">
    <location>
        <begin position="243"/>
        <end position="264"/>
    </location>
</feature>
<feature type="region of interest" description="Disordered" evidence="3">
    <location>
        <begin position="837"/>
        <end position="892"/>
    </location>
</feature>
<keyword evidence="4" id="KW-1133">Transmembrane helix</keyword>
<keyword evidence="5" id="KW-0732">Signal</keyword>
<dbReference type="SMART" id="SM00498">
    <property type="entry name" value="FH2"/>
    <property type="match status" value="1"/>
</dbReference>